<dbReference type="Proteomes" id="UP000663823">
    <property type="component" value="Unassembled WGS sequence"/>
</dbReference>
<dbReference type="InterPro" id="IPR052942">
    <property type="entry name" value="LPS_cholinephosphotransferase"/>
</dbReference>
<organism evidence="5 8">
    <name type="scientific">Rotaria sordida</name>
    <dbReference type="NCBI Taxonomy" id="392033"/>
    <lineage>
        <taxon>Eukaryota</taxon>
        <taxon>Metazoa</taxon>
        <taxon>Spiralia</taxon>
        <taxon>Gnathifera</taxon>
        <taxon>Rotifera</taxon>
        <taxon>Eurotatoria</taxon>
        <taxon>Bdelloidea</taxon>
        <taxon>Philodinida</taxon>
        <taxon>Philodinidae</taxon>
        <taxon>Rotaria</taxon>
    </lineage>
</organism>
<dbReference type="EMBL" id="CAJNOU010004934">
    <property type="protein sequence ID" value="CAF1460421.1"/>
    <property type="molecule type" value="Genomic_DNA"/>
</dbReference>
<evidence type="ECO:0000313" key="3">
    <source>
        <dbReference type="EMBL" id="CAF1406945.1"/>
    </source>
</evidence>
<evidence type="ECO:0000313" key="6">
    <source>
        <dbReference type="EMBL" id="CAF3983758.1"/>
    </source>
</evidence>
<dbReference type="GO" id="GO:0009100">
    <property type="term" value="P:glycoprotein metabolic process"/>
    <property type="evidence" value="ECO:0007669"/>
    <property type="project" value="UniProtKB-ARBA"/>
</dbReference>
<dbReference type="Proteomes" id="UP000663889">
    <property type="component" value="Unassembled WGS sequence"/>
</dbReference>
<keyword evidence="8" id="KW-1185">Reference proteome</keyword>
<comment type="caution">
    <text evidence="5">The sequence shown here is derived from an EMBL/GenBank/DDBJ whole genome shotgun (WGS) entry which is preliminary data.</text>
</comment>
<dbReference type="PANTHER" id="PTHR43404">
    <property type="entry name" value="LIPOPOLYSACCHARIDE CHOLINEPHOSPHOTRANSFERASE LICD"/>
    <property type="match status" value="1"/>
</dbReference>
<dbReference type="EMBL" id="CAJNOH010005714">
    <property type="protein sequence ID" value="CAF1406945.1"/>
    <property type="molecule type" value="Genomic_DNA"/>
</dbReference>
<dbReference type="OrthoDB" id="419198at2759"/>
<dbReference type="InterPro" id="IPR007074">
    <property type="entry name" value="LicD/FKTN/FKRP_NTP_transf"/>
</dbReference>
<reference evidence="5" key="1">
    <citation type="submission" date="2021-02" db="EMBL/GenBank/DDBJ databases">
        <authorList>
            <person name="Nowell W R."/>
        </authorList>
    </citation>
    <scope>NUCLEOTIDE SEQUENCE</scope>
</reference>
<evidence type="ECO:0000259" key="1">
    <source>
        <dbReference type="Pfam" id="PF04991"/>
    </source>
</evidence>
<dbReference type="Proteomes" id="UP000663874">
    <property type="component" value="Unassembled WGS sequence"/>
</dbReference>
<evidence type="ECO:0000313" key="7">
    <source>
        <dbReference type="EMBL" id="CAF4042076.1"/>
    </source>
</evidence>
<proteinExistence type="predicted"/>
<accession>A0A816CU89</accession>
<evidence type="ECO:0000313" key="8">
    <source>
        <dbReference type="Proteomes" id="UP000663870"/>
    </source>
</evidence>
<name>A0A816CU89_9BILA</name>
<dbReference type="Pfam" id="PF04991">
    <property type="entry name" value="LicD"/>
    <property type="match status" value="1"/>
</dbReference>
<dbReference type="PANTHER" id="PTHR43404:SF2">
    <property type="entry name" value="LIPOPOLYSACCHARIDE CHOLINEPHOSPHOTRANSFERASE LICD"/>
    <property type="match status" value="1"/>
</dbReference>
<dbReference type="EMBL" id="CAJNOL010007227">
    <property type="protein sequence ID" value="CAF1626304.1"/>
    <property type="molecule type" value="Genomic_DNA"/>
</dbReference>
<dbReference type="EMBL" id="CAJOAX010008776">
    <property type="protein sequence ID" value="CAF4042076.1"/>
    <property type="molecule type" value="Genomic_DNA"/>
</dbReference>
<gene>
    <name evidence="6" type="ORF">FNK824_LOCUS25013</name>
    <name evidence="5" type="ORF">JXQ802_LOCUS51217</name>
    <name evidence="7" type="ORF">OTI717_LOCUS31181</name>
    <name evidence="3" type="ORF">PYM288_LOCUS35001</name>
    <name evidence="2" type="ORF">RFH988_LOCUS34702</name>
    <name evidence="4" type="ORF">SEV965_LOCUS34133</name>
</gene>
<dbReference type="Proteomes" id="UP000663882">
    <property type="component" value="Unassembled WGS sequence"/>
</dbReference>
<sequence>MMGDYIEKDLVELRFTPQYAVDLIYDTLECLHEVLTKNDIQYTIFGGTALGTERHGGLIPWDDDADTAILSNDEQQFLALSDTFFNHGFTLLPEPIFSGYHLYHTKLAKPLANAQYPYPFVDIFILNDTDSSYEYPNETARQYWPETPLPYGCFDRLVDVQFGHLTLRGLSSEDMKQHLNDNYGKDWPCVAWREYDHFYHETFPKIRVPLKDENAKRPAQHSKYQ</sequence>
<evidence type="ECO:0000313" key="5">
    <source>
        <dbReference type="EMBL" id="CAF1626304.1"/>
    </source>
</evidence>
<dbReference type="Proteomes" id="UP000663854">
    <property type="component" value="Unassembled WGS sequence"/>
</dbReference>
<dbReference type="Proteomes" id="UP000663870">
    <property type="component" value="Unassembled WGS sequence"/>
</dbReference>
<dbReference type="EMBL" id="CAJOBE010005742">
    <property type="protein sequence ID" value="CAF3983758.1"/>
    <property type="molecule type" value="Genomic_DNA"/>
</dbReference>
<dbReference type="AlphaFoldDB" id="A0A816CU89"/>
<evidence type="ECO:0000313" key="2">
    <source>
        <dbReference type="EMBL" id="CAF1398182.1"/>
    </source>
</evidence>
<evidence type="ECO:0000313" key="4">
    <source>
        <dbReference type="EMBL" id="CAF1460421.1"/>
    </source>
</evidence>
<dbReference type="EMBL" id="CAJNOO010004924">
    <property type="protein sequence ID" value="CAF1398182.1"/>
    <property type="molecule type" value="Genomic_DNA"/>
</dbReference>
<feature type="domain" description="LicD/FKTN/FKRP nucleotidyltransferase" evidence="1">
    <location>
        <begin position="37"/>
        <end position="106"/>
    </location>
</feature>
<protein>
    <recommendedName>
        <fullName evidence="1">LicD/FKTN/FKRP nucleotidyltransferase domain-containing protein</fullName>
    </recommendedName>
</protein>